<reference evidence="1 2" key="2">
    <citation type="journal article" date="2022" name="Mol. Ecol. Resour.">
        <title>The genomes of chicory, endive, great burdock and yacon provide insights into Asteraceae paleo-polyploidization history and plant inulin production.</title>
        <authorList>
            <person name="Fan W."/>
            <person name="Wang S."/>
            <person name="Wang H."/>
            <person name="Wang A."/>
            <person name="Jiang F."/>
            <person name="Liu H."/>
            <person name="Zhao H."/>
            <person name="Xu D."/>
            <person name="Zhang Y."/>
        </authorList>
    </citation>
    <scope>NUCLEOTIDE SEQUENCE [LARGE SCALE GENOMIC DNA]</scope>
    <source>
        <strain evidence="2">cv. Yunnan</strain>
        <tissue evidence="1">Leaves</tissue>
    </source>
</reference>
<dbReference type="Proteomes" id="UP001056120">
    <property type="component" value="Linkage Group LG29"/>
</dbReference>
<organism evidence="1 2">
    <name type="scientific">Smallanthus sonchifolius</name>
    <dbReference type="NCBI Taxonomy" id="185202"/>
    <lineage>
        <taxon>Eukaryota</taxon>
        <taxon>Viridiplantae</taxon>
        <taxon>Streptophyta</taxon>
        <taxon>Embryophyta</taxon>
        <taxon>Tracheophyta</taxon>
        <taxon>Spermatophyta</taxon>
        <taxon>Magnoliopsida</taxon>
        <taxon>eudicotyledons</taxon>
        <taxon>Gunneridae</taxon>
        <taxon>Pentapetalae</taxon>
        <taxon>asterids</taxon>
        <taxon>campanulids</taxon>
        <taxon>Asterales</taxon>
        <taxon>Asteraceae</taxon>
        <taxon>Asteroideae</taxon>
        <taxon>Heliantheae alliance</taxon>
        <taxon>Millerieae</taxon>
        <taxon>Smallanthus</taxon>
    </lineage>
</organism>
<proteinExistence type="predicted"/>
<evidence type="ECO:0000313" key="1">
    <source>
        <dbReference type="EMBL" id="KAI3675655.1"/>
    </source>
</evidence>
<comment type="caution">
    <text evidence="1">The sequence shown here is derived from an EMBL/GenBank/DDBJ whole genome shotgun (WGS) entry which is preliminary data.</text>
</comment>
<evidence type="ECO:0000313" key="2">
    <source>
        <dbReference type="Proteomes" id="UP001056120"/>
    </source>
</evidence>
<reference evidence="2" key="1">
    <citation type="journal article" date="2022" name="Mol. Ecol. Resour.">
        <title>The genomes of chicory, endive, great burdock and yacon provide insights into Asteraceae palaeo-polyploidization history and plant inulin production.</title>
        <authorList>
            <person name="Fan W."/>
            <person name="Wang S."/>
            <person name="Wang H."/>
            <person name="Wang A."/>
            <person name="Jiang F."/>
            <person name="Liu H."/>
            <person name="Zhao H."/>
            <person name="Xu D."/>
            <person name="Zhang Y."/>
        </authorList>
    </citation>
    <scope>NUCLEOTIDE SEQUENCE [LARGE SCALE GENOMIC DNA]</scope>
    <source>
        <strain evidence="2">cv. Yunnan</strain>
    </source>
</reference>
<keyword evidence="2" id="KW-1185">Reference proteome</keyword>
<accession>A0ACB8XX66</accession>
<name>A0ACB8XX66_9ASTR</name>
<protein>
    <submittedName>
        <fullName evidence="1">Uncharacterized protein</fullName>
    </submittedName>
</protein>
<sequence length="272" mass="30361">MEKETEAMQPEDEEHTEKKIKELYNTSQKILIACVGDFAVPHCIASTLEDASNIVVISQNSCGEGKRMHENARSQMLDLTKLGATIVFNVDFEAFAKDSRINHTLYDRIEVINQGPLVLDQKPAREITVQIDGLANRFRYANNPEAAADAVQRLWTLFKAIFDIRAWDTGTMESLCRACKHAVRTSKRFMGVTIGAMHEEIQGLYKQHHQSFFLYLSSEVIKMEAATACGGGTIKLRIFTVTSWLWLIITAAVAQAQNTTDPAEGVSLIPPV</sequence>
<dbReference type="EMBL" id="CM042046">
    <property type="protein sequence ID" value="KAI3675655.1"/>
    <property type="molecule type" value="Genomic_DNA"/>
</dbReference>
<gene>
    <name evidence="1" type="ORF">L1987_85247</name>
</gene>